<dbReference type="GO" id="GO:0030968">
    <property type="term" value="P:endoplasmic reticulum unfolded protein response"/>
    <property type="evidence" value="ECO:0007669"/>
    <property type="project" value="InterPro"/>
</dbReference>
<evidence type="ECO:0000256" key="1">
    <source>
        <dbReference type="ARBA" id="ARBA00004367"/>
    </source>
</evidence>
<evidence type="ECO:0000256" key="4">
    <source>
        <dbReference type="ARBA" id="ARBA00022734"/>
    </source>
</evidence>
<name>A0A9P6RN05_9FUNG</name>
<comment type="subcellular location">
    <subcellularLocation>
        <location evidence="1">Endoplasmic reticulum membrane</location>
        <topology evidence="1">Peripheral membrane protein</topology>
        <orientation evidence="1">Lumenal side</orientation>
    </subcellularLocation>
</comment>
<dbReference type="GO" id="GO:0005789">
    <property type="term" value="C:endoplasmic reticulum membrane"/>
    <property type="evidence" value="ECO:0007669"/>
    <property type="project" value="UniProtKB-SubCell"/>
</dbReference>
<dbReference type="PANTHER" id="PTHR15414">
    <property type="entry name" value="OS-9-RELATED"/>
    <property type="match status" value="1"/>
</dbReference>
<evidence type="ECO:0000313" key="7">
    <source>
        <dbReference type="Proteomes" id="UP000738325"/>
    </source>
</evidence>
<dbReference type="GO" id="GO:0030970">
    <property type="term" value="P:retrograde protein transport, ER to cytosol"/>
    <property type="evidence" value="ECO:0007669"/>
    <property type="project" value="TreeGrafter"/>
</dbReference>
<dbReference type="Gene3D" id="2.70.130.10">
    <property type="entry name" value="Mannose-6-phosphate receptor binding domain"/>
    <property type="match status" value="1"/>
</dbReference>
<dbReference type="Pfam" id="PF07915">
    <property type="entry name" value="PRKCSH"/>
    <property type="match status" value="1"/>
</dbReference>
<dbReference type="InterPro" id="IPR009011">
    <property type="entry name" value="Man6P_isomerase_rcpt-bd_dom_sf"/>
</dbReference>
<proteinExistence type="inferred from homology"/>
<dbReference type="OrthoDB" id="448954at2759"/>
<dbReference type="Proteomes" id="UP000738325">
    <property type="component" value="Unassembled WGS sequence"/>
</dbReference>
<sequence>MVRLSSVAVAVTALVKTSSVLVTTTASLFLFVQSTTGLSTSFVYNDPFAQPHYHVQNHENTILASKVRSLEGVMTMTQPGGQRWACFMPPPAEMPPHTPSKTSQELEEEDSATIQRGLALLESLAGRCLQGTFEWWTYDFCYKKHIRQYRAVSVGDLLFPESEDWVFILSRYIPLSADNKQSDRHMVKLDESPSRHQALRPTSFNKDTAWTTELDFYQDRNILIQRWEQGDICPYTNLPRQVKVQVR</sequence>
<organism evidence="6 7">
    <name type="scientific">Dissophora globulifera</name>
    <dbReference type="NCBI Taxonomy" id="979702"/>
    <lineage>
        <taxon>Eukaryota</taxon>
        <taxon>Fungi</taxon>
        <taxon>Fungi incertae sedis</taxon>
        <taxon>Mucoromycota</taxon>
        <taxon>Mortierellomycotina</taxon>
        <taxon>Mortierellomycetes</taxon>
        <taxon>Mortierellales</taxon>
        <taxon>Mortierellaceae</taxon>
        <taxon>Dissophora</taxon>
    </lineage>
</organism>
<evidence type="ECO:0000256" key="3">
    <source>
        <dbReference type="ARBA" id="ARBA00018727"/>
    </source>
</evidence>
<evidence type="ECO:0000313" key="6">
    <source>
        <dbReference type="EMBL" id="KAG0322160.1"/>
    </source>
</evidence>
<evidence type="ECO:0000259" key="5">
    <source>
        <dbReference type="Pfam" id="PF07915"/>
    </source>
</evidence>
<dbReference type="GO" id="GO:0030246">
    <property type="term" value="F:carbohydrate binding"/>
    <property type="evidence" value="ECO:0007669"/>
    <property type="project" value="UniProtKB-KW"/>
</dbReference>
<keyword evidence="4" id="KW-0430">Lectin</keyword>
<keyword evidence="7" id="KW-1185">Reference proteome</keyword>
<dbReference type="PANTHER" id="PTHR15414:SF0">
    <property type="entry name" value="ENDOPLASMIC RETICULUM LECTIN 1"/>
    <property type="match status" value="1"/>
</dbReference>
<comment type="similarity">
    <text evidence="2">Belongs to the OS-9 family.</text>
</comment>
<comment type="caution">
    <text evidence="6">The sequence shown here is derived from an EMBL/GenBank/DDBJ whole genome shotgun (WGS) entry which is preliminary data.</text>
</comment>
<dbReference type="InterPro" id="IPR045149">
    <property type="entry name" value="OS-9-like"/>
</dbReference>
<gene>
    <name evidence="6" type="primary">YOS9_2</name>
    <name evidence="6" type="ORF">BGZ99_003454</name>
</gene>
<dbReference type="AlphaFoldDB" id="A0A9P6RN05"/>
<evidence type="ECO:0000256" key="2">
    <source>
        <dbReference type="ARBA" id="ARBA00009918"/>
    </source>
</evidence>
<accession>A0A9P6RN05</accession>
<dbReference type="InterPro" id="IPR012913">
    <property type="entry name" value="OS9-like_dom"/>
</dbReference>
<dbReference type="EMBL" id="JAAAIP010000219">
    <property type="protein sequence ID" value="KAG0322160.1"/>
    <property type="molecule type" value="Genomic_DNA"/>
</dbReference>
<dbReference type="GO" id="GO:0005788">
    <property type="term" value="C:endoplasmic reticulum lumen"/>
    <property type="evidence" value="ECO:0007669"/>
    <property type="project" value="TreeGrafter"/>
</dbReference>
<feature type="domain" description="Protein OS9-like" evidence="5">
    <location>
        <begin position="126"/>
        <end position="233"/>
    </location>
</feature>
<reference evidence="6" key="1">
    <citation type="journal article" date="2020" name="Fungal Divers.">
        <title>Resolving the Mortierellaceae phylogeny through synthesis of multi-gene phylogenetics and phylogenomics.</title>
        <authorList>
            <person name="Vandepol N."/>
            <person name="Liber J."/>
            <person name="Desiro A."/>
            <person name="Na H."/>
            <person name="Kennedy M."/>
            <person name="Barry K."/>
            <person name="Grigoriev I.V."/>
            <person name="Miller A.N."/>
            <person name="O'Donnell K."/>
            <person name="Stajich J.E."/>
            <person name="Bonito G."/>
        </authorList>
    </citation>
    <scope>NUCLEOTIDE SEQUENCE</scope>
    <source>
        <strain evidence="6">REB-010B</strain>
    </source>
</reference>
<protein>
    <recommendedName>
        <fullName evidence="3">Protein OS-9 homolog</fullName>
    </recommendedName>
</protein>